<dbReference type="EMBL" id="GBRH01165198">
    <property type="protein sequence ID" value="JAE32698.1"/>
    <property type="molecule type" value="Transcribed_RNA"/>
</dbReference>
<reference evidence="1" key="1">
    <citation type="submission" date="2014-09" db="EMBL/GenBank/DDBJ databases">
        <authorList>
            <person name="Magalhaes I.L.F."/>
            <person name="Oliveira U."/>
            <person name="Santos F.R."/>
            <person name="Vidigal T.H.D.A."/>
            <person name="Brescovit A.D."/>
            <person name="Santos A.J."/>
        </authorList>
    </citation>
    <scope>NUCLEOTIDE SEQUENCE</scope>
    <source>
        <tissue evidence="1">Shoot tissue taken approximately 20 cm above the soil surface</tissue>
    </source>
</reference>
<protein>
    <submittedName>
        <fullName evidence="1">Uncharacterized protein</fullName>
    </submittedName>
</protein>
<organism evidence="1">
    <name type="scientific">Arundo donax</name>
    <name type="common">Giant reed</name>
    <name type="synonym">Donax arundinaceus</name>
    <dbReference type="NCBI Taxonomy" id="35708"/>
    <lineage>
        <taxon>Eukaryota</taxon>
        <taxon>Viridiplantae</taxon>
        <taxon>Streptophyta</taxon>
        <taxon>Embryophyta</taxon>
        <taxon>Tracheophyta</taxon>
        <taxon>Spermatophyta</taxon>
        <taxon>Magnoliopsida</taxon>
        <taxon>Liliopsida</taxon>
        <taxon>Poales</taxon>
        <taxon>Poaceae</taxon>
        <taxon>PACMAD clade</taxon>
        <taxon>Arundinoideae</taxon>
        <taxon>Arundineae</taxon>
        <taxon>Arundo</taxon>
    </lineage>
</organism>
<name>A0A0A9HIH1_ARUDO</name>
<dbReference type="AlphaFoldDB" id="A0A0A9HIH1"/>
<sequence>MRLLACIQTLHSGLLMKPPSFRYY</sequence>
<accession>A0A0A9HIH1</accession>
<proteinExistence type="predicted"/>
<reference evidence="1" key="2">
    <citation type="journal article" date="2015" name="Data Brief">
        <title>Shoot transcriptome of the giant reed, Arundo donax.</title>
        <authorList>
            <person name="Barrero R.A."/>
            <person name="Guerrero F.D."/>
            <person name="Moolhuijzen P."/>
            <person name="Goolsby J.A."/>
            <person name="Tidwell J."/>
            <person name="Bellgard S.E."/>
            <person name="Bellgard M.I."/>
        </authorList>
    </citation>
    <scope>NUCLEOTIDE SEQUENCE</scope>
    <source>
        <tissue evidence="1">Shoot tissue taken approximately 20 cm above the soil surface</tissue>
    </source>
</reference>
<evidence type="ECO:0000313" key="1">
    <source>
        <dbReference type="EMBL" id="JAE32698.1"/>
    </source>
</evidence>